<dbReference type="PANTHER" id="PTHR30153">
    <property type="entry name" value="REPLICATIVE DNA HELICASE DNAB"/>
    <property type="match status" value="1"/>
</dbReference>
<evidence type="ECO:0000256" key="11">
    <source>
        <dbReference type="ARBA" id="ARBA00048954"/>
    </source>
</evidence>
<dbReference type="Pfam" id="PF03796">
    <property type="entry name" value="DnaB_C"/>
    <property type="match status" value="1"/>
</dbReference>
<feature type="domain" description="SF4 helicase" evidence="14">
    <location>
        <begin position="193"/>
        <end position="460"/>
    </location>
</feature>
<proteinExistence type="inferred from homology"/>
<comment type="function">
    <text evidence="10 13">The main replicative DNA helicase, it participates in initiation and elongation during chromosome replication. Travels ahead of the DNA replisome, separating dsDNA into templates for DNA synthesis. A processive ATP-dependent 5'-3' DNA helicase it has DNA-dependent ATPase activity.</text>
</comment>
<evidence type="ECO:0000256" key="9">
    <source>
        <dbReference type="ARBA" id="ARBA00023235"/>
    </source>
</evidence>
<keyword evidence="8 13" id="KW-0238">DNA-binding</keyword>
<dbReference type="GO" id="GO:0016787">
    <property type="term" value="F:hydrolase activity"/>
    <property type="evidence" value="ECO:0007669"/>
    <property type="project" value="UniProtKB-KW"/>
</dbReference>
<dbReference type="PANTHER" id="PTHR30153:SF2">
    <property type="entry name" value="REPLICATIVE DNA HELICASE"/>
    <property type="match status" value="1"/>
</dbReference>
<dbReference type="EMBL" id="BAABWD010000001">
    <property type="protein sequence ID" value="GAA6130869.1"/>
    <property type="molecule type" value="Genomic_DNA"/>
</dbReference>
<dbReference type="InterPro" id="IPR027417">
    <property type="entry name" value="P-loop_NTPase"/>
</dbReference>
<evidence type="ECO:0000256" key="8">
    <source>
        <dbReference type="ARBA" id="ARBA00023125"/>
    </source>
</evidence>
<keyword evidence="2 13" id="KW-0639">Primosome</keyword>
<evidence type="ECO:0000256" key="5">
    <source>
        <dbReference type="ARBA" id="ARBA00022801"/>
    </source>
</evidence>
<evidence type="ECO:0000256" key="4">
    <source>
        <dbReference type="ARBA" id="ARBA00022741"/>
    </source>
</evidence>
<evidence type="ECO:0000256" key="6">
    <source>
        <dbReference type="ARBA" id="ARBA00022806"/>
    </source>
</evidence>
<dbReference type="EC" id="5.6.2.3" evidence="12 13"/>
<dbReference type="EMBL" id="LT629763">
    <property type="protein sequence ID" value="SDS24180.1"/>
    <property type="molecule type" value="Genomic_DNA"/>
</dbReference>
<accession>A0A1H1QL48</accession>
<dbReference type="InterPro" id="IPR007692">
    <property type="entry name" value="DNA_helicase_DnaB"/>
</dbReference>
<dbReference type="Pfam" id="PF00772">
    <property type="entry name" value="DnaB"/>
    <property type="match status" value="1"/>
</dbReference>
<evidence type="ECO:0000313" key="17">
    <source>
        <dbReference type="Proteomes" id="UP000243413"/>
    </source>
</evidence>
<evidence type="ECO:0000256" key="13">
    <source>
        <dbReference type="RuleBase" id="RU362085"/>
    </source>
</evidence>
<evidence type="ECO:0000256" key="12">
    <source>
        <dbReference type="NCBIfam" id="TIGR00665"/>
    </source>
</evidence>
<dbReference type="AlphaFoldDB" id="A0A1H1QL48"/>
<gene>
    <name evidence="15" type="primary">dnaB</name>
    <name evidence="15" type="ORF">NBRC116187_12290</name>
    <name evidence="16" type="ORF">SAMN05216271_1478</name>
</gene>
<dbReference type="CDD" id="cd00984">
    <property type="entry name" value="DnaB_C"/>
    <property type="match status" value="1"/>
</dbReference>
<reference evidence="15 18" key="3">
    <citation type="submission" date="2024-04" db="EMBL/GenBank/DDBJ databases">
        <title>Draft genome sequence of Halopseudomonas sabulinigri NBRC 116187.</title>
        <authorList>
            <person name="Miyakawa T."/>
            <person name="Kusuya Y."/>
            <person name="Miura T."/>
        </authorList>
    </citation>
    <scope>NUCLEOTIDE SEQUENCE [LARGE SCALE GENOMIC DNA]</scope>
    <source>
        <strain evidence="15 18">4NH20-0042</strain>
    </source>
</reference>
<organism evidence="16 17">
    <name type="scientific">Halopseudomonas sabulinigri</name>
    <dbReference type="NCBI Taxonomy" id="472181"/>
    <lineage>
        <taxon>Bacteria</taxon>
        <taxon>Pseudomonadati</taxon>
        <taxon>Pseudomonadota</taxon>
        <taxon>Gammaproteobacteria</taxon>
        <taxon>Pseudomonadales</taxon>
        <taxon>Pseudomonadaceae</taxon>
        <taxon>Halopseudomonas</taxon>
    </lineage>
</organism>
<reference evidence="16" key="2">
    <citation type="submission" date="2016-10" db="EMBL/GenBank/DDBJ databases">
        <authorList>
            <person name="de Groot N.N."/>
        </authorList>
    </citation>
    <scope>NUCLEOTIDE SEQUENCE [LARGE SCALE GENOMIC DNA]</scope>
    <source>
        <strain evidence="16">JCM 14963</strain>
    </source>
</reference>
<dbReference type="RefSeq" id="WP_092285271.1">
    <property type="nucleotide sequence ID" value="NZ_BAABWD010000001.1"/>
</dbReference>
<evidence type="ECO:0000313" key="18">
    <source>
        <dbReference type="Proteomes" id="UP001486808"/>
    </source>
</evidence>
<comment type="catalytic activity">
    <reaction evidence="11 13">
        <text>ATP + H2O = ADP + phosphate + H(+)</text>
        <dbReference type="Rhea" id="RHEA:13065"/>
        <dbReference type="ChEBI" id="CHEBI:15377"/>
        <dbReference type="ChEBI" id="CHEBI:15378"/>
        <dbReference type="ChEBI" id="CHEBI:30616"/>
        <dbReference type="ChEBI" id="CHEBI:43474"/>
        <dbReference type="ChEBI" id="CHEBI:456216"/>
        <dbReference type="EC" id="5.6.2.3"/>
    </reaction>
</comment>
<evidence type="ECO:0000313" key="16">
    <source>
        <dbReference type="EMBL" id="SDS24180.1"/>
    </source>
</evidence>
<dbReference type="SMART" id="SM00382">
    <property type="entry name" value="AAA"/>
    <property type="match status" value="1"/>
</dbReference>
<dbReference type="OrthoDB" id="9773982at2"/>
<keyword evidence="3 13" id="KW-0235">DNA replication</keyword>
<keyword evidence="5 13" id="KW-0378">Hydrolase</keyword>
<dbReference type="FunFam" id="1.10.860.10:FF:000001">
    <property type="entry name" value="Replicative DNA helicase"/>
    <property type="match status" value="1"/>
</dbReference>
<dbReference type="InterPro" id="IPR003593">
    <property type="entry name" value="AAA+_ATPase"/>
</dbReference>
<dbReference type="Gene3D" id="1.10.860.10">
    <property type="entry name" value="DNAb Helicase, Chain A"/>
    <property type="match status" value="1"/>
</dbReference>
<dbReference type="STRING" id="472181.SAMN05216271_1478"/>
<evidence type="ECO:0000256" key="7">
    <source>
        <dbReference type="ARBA" id="ARBA00022840"/>
    </source>
</evidence>
<dbReference type="GO" id="GO:0003677">
    <property type="term" value="F:DNA binding"/>
    <property type="evidence" value="ECO:0007669"/>
    <property type="project" value="UniProtKB-UniRule"/>
</dbReference>
<keyword evidence="18" id="KW-1185">Reference proteome</keyword>
<dbReference type="NCBIfam" id="TIGR00665">
    <property type="entry name" value="DnaB"/>
    <property type="match status" value="1"/>
</dbReference>
<dbReference type="GO" id="GO:0005829">
    <property type="term" value="C:cytosol"/>
    <property type="evidence" value="ECO:0007669"/>
    <property type="project" value="TreeGrafter"/>
</dbReference>
<dbReference type="InterPro" id="IPR007694">
    <property type="entry name" value="DNA_helicase_DnaB-like_C"/>
</dbReference>
<evidence type="ECO:0000259" key="14">
    <source>
        <dbReference type="PROSITE" id="PS51199"/>
    </source>
</evidence>
<dbReference type="GO" id="GO:0006269">
    <property type="term" value="P:DNA replication, synthesis of primer"/>
    <property type="evidence" value="ECO:0007669"/>
    <property type="project" value="UniProtKB-UniRule"/>
</dbReference>
<dbReference type="GO" id="GO:0042802">
    <property type="term" value="F:identical protein binding"/>
    <property type="evidence" value="ECO:0007669"/>
    <property type="project" value="UniProtKB-ARBA"/>
</dbReference>
<dbReference type="NCBIfam" id="NF004384">
    <property type="entry name" value="PRK05748.1"/>
    <property type="match status" value="1"/>
</dbReference>
<evidence type="ECO:0000313" key="15">
    <source>
        <dbReference type="EMBL" id="GAA6130869.1"/>
    </source>
</evidence>
<dbReference type="InterPro" id="IPR016136">
    <property type="entry name" value="DNA_helicase_N/primase_C"/>
</dbReference>
<dbReference type="SUPFAM" id="SSF48024">
    <property type="entry name" value="N-terminal domain of DnaB helicase"/>
    <property type="match status" value="1"/>
</dbReference>
<evidence type="ECO:0000256" key="3">
    <source>
        <dbReference type="ARBA" id="ARBA00022705"/>
    </source>
</evidence>
<evidence type="ECO:0000256" key="1">
    <source>
        <dbReference type="ARBA" id="ARBA00008428"/>
    </source>
</evidence>
<dbReference type="Gene3D" id="3.40.50.300">
    <property type="entry name" value="P-loop containing nucleotide triphosphate hydrolases"/>
    <property type="match status" value="1"/>
</dbReference>
<dbReference type="FunFam" id="3.40.50.300:FF:000076">
    <property type="entry name" value="Replicative DNA helicase"/>
    <property type="match status" value="1"/>
</dbReference>
<keyword evidence="9" id="KW-0413">Isomerase</keyword>
<sequence>MTESLYSERPELDLQTSALKIPPHSIEAEQAVLGGVMLENTAWERVAELLTESDFYRHDHRLIFKALKRLAERNQPFDVVTLAEDLDKEGLNDQVGGLAYLGQLAKNTPSVANISAYAQIIRERSTLRQLISVSTDIADTAFNPKGMQSSEVLDEAERKIFSIAESRPKTGGPEGVNALLAKAIDRIDTLFNSEGSITGLSTGFTDLDNMTSGLQPADLIIVAGRPSMGKTTFAMNLVENAVMRSDKAVLVFSLEMPGDSLIMRMLSSLGRIDQTKVRSGRLDDEDWPRLTSAVNMLNDRKLFIDDTAGLSPMEMRARARRVVREHGDLGLIMIDYLQLMRIGGASSENRTNEISEISRSLKALAKEFNVPVVALSQLNRSLEQRPNKRPINSDLRESGAIEQDADVIMFVYRDEVYHPDTQDKGIAELIIGKQRNGPIGTARMAFLGKYTRFENLAPGSYAGYGDLE</sequence>
<dbReference type="InterPro" id="IPR007693">
    <property type="entry name" value="DNA_helicase_DnaB-like_N"/>
</dbReference>
<dbReference type="PROSITE" id="PS51199">
    <property type="entry name" value="SF4_HELICASE"/>
    <property type="match status" value="1"/>
</dbReference>
<evidence type="ECO:0000256" key="10">
    <source>
        <dbReference type="ARBA" id="ARBA00044932"/>
    </source>
</evidence>
<dbReference type="Proteomes" id="UP000243413">
    <property type="component" value="Chromosome I"/>
</dbReference>
<name>A0A1H1QL48_9GAMM</name>
<dbReference type="Proteomes" id="UP001486808">
    <property type="component" value="Unassembled WGS sequence"/>
</dbReference>
<dbReference type="GO" id="GO:0005524">
    <property type="term" value="F:ATP binding"/>
    <property type="evidence" value="ECO:0007669"/>
    <property type="project" value="UniProtKB-UniRule"/>
</dbReference>
<reference evidence="17" key="1">
    <citation type="submission" date="2016-10" db="EMBL/GenBank/DDBJ databases">
        <authorList>
            <person name="Varghese N."/>
            <person name="Submissions S."/>
        </authorList>
    </citation>
    <scope>NUCLEOTIDE SEQUENCE [LARGE SCALE GENOMIC DNA]</scope>
    <source>
        <strain evidence="17">JCM 14963</strain>
    </source>
</reference>
<dbReference type="GO" id="GO:1990077">
    <property type="term" value="C:primosome complex"/>
    <property type="evidence" value="ECO:0007669"/>
    <property type="project" value="UniProtKB-UniRule"/>
</dbReference>
<keyword evidence="6 13" id="KW-0347">Helicase</keyword>
<keyword evidence="7 13" id="KW-0067">ATP-binding</keyword>
<evidence type="ECO:0000256" key="2">
    <source>
        <dbReference type="ARBA" id="ARBA00022515"/>
    </source>
</evidence>
<dbReference type="GO" id="GO:0043139">
    <property type="term" value="F:5'-3' DNA helicase activity"/>
    <property type="evidence" value="ECO:0007669"/>
    <property type="project" value="UniProtKB-EC"/>
</dbReference>
<keyword evidence="4 13" id="KW-0547">Nucleotide-binding</keyword>
<dbReference type="SUPFAM" id="SSF52540">
    <property type="entry name" value="P-loop containing nucleoside triphosphate hydrolases"/>
    <property type="match status" value="1"/>
</dbReference>
<dbReference type="InterPro" id="IPR036185">
    <property type="entry name" value="DNA_heli_DnaB-like_N_sf"/>
</dbReference>
<comment type="similarity">
    <text evidence="1 13">Belongs to the helicase family. DnaB subfamily.</text>
</comment>
<protein>
    <recommendedName>
        <fullName evidence="12 13">Replicative DNA helicase</fullName>
        <ecNumber evidence="12 13">5.6.2.3</ecNumber>
    </recommendedName>
</protein>